<dbReference type="Proteomes" id="UP001497535">
    <property type="component" value="Unassembled WGS sequence"/>
</dbReference>
<proteinExistence type="predicted"/>
<name>A0ACB0YXU3_MELEN</name>
<protein>
    <submittedName>
        <fullName evidence="1">Uncharacterized protein</fullName>
    </submittedName>
</protein>
<evidence type="ECO:0000313" key="1">
    <source>
        <dbReference type="EMBL" id="CAK5067745.1"/>
    </source>
</evidence>
<dbReference type="EMBL" id="CAVMJV010000020">
    <property type="protein sequence ID" value="CAK5067745.1"/>
    <property type="molecule type" value="Genomic_DNA"/>
</dbReference>
<gene>
    <name evidence="1" type="ORF">MENTE1834_LOCUS17923</name>
</gene>
<evidence type="ECO:0000313" key="2">
    <source>
        <dbReference type="Proteomes" id="UP001497535"/>
    </source>
</evidence>
<organism evidence="1 2">
    <name type="scientific">Meloidogyne enterolobii</name>
    <name type="common">Root-knot nematode worm</name>
    <name type="synonym">Meloidogyne mayaguensis</name>
    <dbReference type="NCBI Taxonomy" id="390850"/>
    <lineage>
        <taxon>Eukaryota</taxon>
        <taxon>Metazoa</taxon>
        <taxon>Ecdysozoa</taxon>
        <taxon>Nematoda</taxon>
        <taxon>Chromadorea</taxon>
        <taxon>Rhabditida</taxon>
        <taxon>Tylenchina</taxon>
        <taxon>Tylenchomorpha</taxon>
        <taxon>Tylenchoidea</taxon>
        <taxon>Meloidogynidae</taxon>
        <taxon>Meloidogyninae</taxon>
        <taxon>Meloidogyne</taxon>
    </lineage>
</organism>
<reference evidence="1" key="1">
    <citation type="submission" date="2023-11" db="EMBL/GenBank/DDBJ databases">
        <authorList>
            <person name="Poullet M."/>
        </authorList>
    </citation>
    <scope>NUCLEOTIDE SEQUENCE</scope>
    <source>
        <strain evidence="1">E1834</strain>
    </source>
</reference>
<comment type="caution">
    <text evidence="1">The sequence shown here is derived from an EMBL/GenBank/DDBJ whole genome shotgun (WGS) entry which is preliminary data.</text>
</comment>
<keyword evidence="2" id="KW-1185">Reference proteome</keyword>
<sequence length="79" mass="8852">MGWYVGEVIKDLWANRLAFNTLAIFLSDHGPHQELCNNGGSTAGLKGNFFKVVIFTFNYSHFSSQVENPILLKADFVSQ</sequence>
<accession>A0ACB0YXU3</accession>